<reference evidence="1 2" key="1">
    <citation type="submission" date="2011-07" db="EMBL/GenBank/DDBJ databases">
        <authorList>
            <person name="Coyne R."/>
            <person name="Brami D."/>
            <person name="Johnson J."/>
            <person name="Hostetler J."/>
            <person name="Hannick L."/>
            <person name="Clark T."/>
            <person name="Cassidy-Hanley D."/>
            <person name="Inman J."/>
        </authorList>
    </citation>
    <scope>NUCLEOTIDE SEQUENCE [LARGE SCALE GENOMIC DNA]</scope>
    <source>
        <strain evidence="1 2">G5</strain>
    </source>
</reference>
<protein>
    <submittedName>
        <fullName evidence="1">Uncharacterized protein</fullName>
    </submittedName>
</protein>
<dbReference type="EMBL" id="GL983449">
    <property type="protein sequence ID" value="EGR33432.1"/>
    <property type="molecule type" value="Genomic_DNA"/>
</dbReference>
<keyword evidence="2" id="KW-1185">Reference proteome</keyword>
<proteinExistence type="predicted"/>
<evidence type="ECO:0000313" key="1">
    <source>
        <dbReference type="EMBL" id="EGR33432.1"/>
    </source>
</evidence>
<dbReference type="AlphaFoldDB" id="G0QMX3"/>
<dbReference type="InParanoid" id="G0QMX3"/>
<evidence type="ECO:0000313" key="2">
    <source>
        <dbReference type="Proteomes" id="UP000008983"/>
    </source>
</evidence>
<dbReference type="RefSeq" id="XP_004037418.1">
    <property type="nucleotide sequence ID" value="XM_004037370.1"/>
</dbReference>
<gene>
    <name evidence="1" type="ORF">IMG5_053240</name>
</gene>
<organism evidence="1 2">
    <name type="scientific">Ichthyophthirius multifiliis</name>
    <name type="common">White spot disease agent</name>
    <name type="synonym">Ich</name>
    <dbReference type="NCBI Taxonomy" id="5932"/>
    <lineage>
        <taxon>Eukaryota</taxon>
        <taxon>Sar</taxon>
        <taxon>Alveolata</taxon>
        <taxon>Ciliophora</taxon>
        <taxon>Intramacronucleata</taxon>
        <taxon>Oligohymenophorea</taxon>
        <taxon>Hymenostomatida</taxon>
        <taxon>Ophryoglenina</taxon>
        <taxon>Ichthyophthirius</taxon>
    </lineage>
</organism>
<dbReference type="GeneID" id="14909611"/>
<accession>G0QMX3</accession>
<sequence length="99" mass="12545">MYNKIYINLFVNFQYKRKKYKNKQNLNIKLYILLYKQVIIKIKNKFSYQKQTQQKIIYKKLKIIIQFLIFHLYIYYNNQNIFLQSFIQKLLLIIYIKKF</sequence>
<name>G0QMX3_ICHMU</name>
<dbReference type="Proteomes" id="UP000008983">
    <property type="component" value="Unassembled WGS sequence"/>
</dbReference>